<evidence type="ECO:0000313" key="2">
    <source>
        <dbReference type="EMBL" id="RUP48426.1"/>
    </source>
</evidence>
<dbReference type="Proteomes" id="UP000268093">
    <property type="component" value="Unassembled WGS sequence"/>
</dbReference>
<dbReference type="OrthoDB" id="421327at2759"/>
<name>A0A433DC72_9FUNG</name>
<organism evidence="2 3">
    <name type="scientific">Jimgerdemannia flammicorona</name>
    <dbReference type="NCBI Taxonomy" id="994334"/>
    <lineage>
        <taxon>Eukaryota</taxon>
        <taxon>Fungi</taxon>
        <taxon>Fungi incertae sedis</taxon>
        <taxon>Mucoromycota</taxon>
        <taxon>Mucoromycotina</taxon>
        <taxon>Endogonomycetes</taxon>
        <taxon>Endogonales</taxon>
        <taxon>Endogonaceae</taxon>
        <taxon>Jimgerdemannia</taxon>
    </lineage>
</organism>
<proteinExistence type="predicted"/>
<protein>
    <submittedName>
        <fullName evidence="2">Uncharacterized protein</fullName>
    </submittedName>
</protein>
<reference evidence="2 3" key="1">
    <citation type="journal article" date="2018" name="New Phytol.">
        <title>Phylogenomics of Endogonaceae and evolution of mycorrhizas within Mucoromycota.</title>
        <authorList>
            <person name="Chang Y."/>
            <person name="Desiro A."/>
            <person name="Na H."/>
            <person name="Sandor L."/>
            <person name="Lipzen A."/>
            <person name="Clum A."/>
            <person name="Barry K."/>
            <person name="Grigoriev I.V."/>
            <person name="Martin F.M."/>
            <person name="Stajich J.E."/>
            <person name="Smith M.E."/>
            <person name="Bonito G."/>
            <person name="Spatafora J.W."/>
        </authorList>
    </citation>
    <scope>NUCLEOTIDE SEQUENCE [LARGE SCALE GENOMIC DNA]</scope>
    <source>
        <strain evidence="2 3">GMNB39</strain>
    </source>
</reference>
<gene>
    <name evidence="2" type="ORF">BC936DRAFT_144586</name>
</gene>
<dbReference type="EMBL" id="RBNI01003362">
    <property type="protein sequence ID" value="RUP48426.1"/>
    <property type="molecule type" value="Genomic_DNA"/>
</dbReference>
<feature type="region of interest" description="Disordered" evidence="1">
    <location>
        <begin position="1"/>
        <end position="35"/>
    </location>
</feature>
<comment type="caution">
    <text evidence="2">The sequence shown here is derived from an EMBL/GenBank/DDBJ whole genome shotgun (WGS) entry which is preliminary data.</text>
</comment>
<evidence type="ECO:0000313" key="3">
    <source>
        <dbReference type="Proteomes" id="UP000268093"/>
    </source>
</evidence>
<accession>A0A433DC72</accession>
<dbReference type="AlphaFoldDB" id="A0A433DC72"/>
<evidence type="ECO:0000256" key="1">
    <source>
        <dbReference type="SAM" id="MobiDB-lite"/>
    </source>
</evidence>
<sequence>MDFSSNRSNCRHDGPRLHRLRLATPRPPASEAQKAHYHGRMRARRYAIYVIYDLMAHPSHPLPLLDPIGHLERMIIPKSQGKVAFYDARKVSWGDLFPHPPKNPGVRRGEVTVDGVAKLLITCSLVSLNHAIFGIRTKYLTTDAQFWSMAWDRISHYPIPQFIQCNVVNRNQ</sequence>
<keyword evidence="3" id="KW-1185">Reference proteome</keyword>